<dbReference type="Proteomes" id="UP001241537">
    <property type="component" value="Unassembled WGS sequence"/>
</dbReference>
<dbReference type="EMBL" id="JAUSTO010000002">
    <property type="protein sequence ID" value="MDQ0151640.1"/>
    <property type="molecule type" value="Genomic_DNA"/>
</dbReference>
<dbReference type="GO" id="GO:0016020">
    <property type="term" value="C:membrane"/>
    <property type="evidence" value="ECO:0007669"/>
    <property type="project" value="UniProtKB-SubCell"/>
</dbReference>
<evidence type="ECO:0000313" key="10">
    <source>
        <dbReference type="Proteomes" id="UP001241537"/>
    </source>
</evidence>
<keyword evidence="10" id="KW-1185">Reference proteome</keyword>
<feature type="transmembrane region" description="Helical" evidence="7">
    <location>
        <begin position="118"/>
        <end position="138"/>
    </location>
</feature>
<gene>
    <name evidence="9" type="ORF">J2S20_000320</name>
</gene>
<name>A0AAE3V982_9FIRM</name>
<evidence type="ECO:0000313" key="9">
    <source>
        <dbReference type="EMBL" id="MDQ0151640.1"/>
    </source>
</evidence>
<dbReference type="NCBIfam" id="TIGR01297">
    <property type="entry name" value="CDF"/>
    <property type="match status" value="1"/>
</dbReference>
<accession>A0AAE3V982</accession>
<evidence type="ECO:0000256" key="3">
    <source>
        <dbReference type="ARBA" id="ARBA00022448"/>
    </source>
</evidence>
<dbReference type="FunFam" id="1.20.1510.10:FF:000006">
    <property type="entry name" value="Divalent cation efflux transporter"/>
    <property type="match status" value="1"/>
</dbReference>
<evidence type="ECO:0000256" key="7">
    <source>
        <dbReference type="SAM" id="Phobius"/>
    </source>
</evidence>
<evidence type="ECO:0000256" key="1">
    <source>
        <dbReference type="ARBA" id="ARBA00004141"/>
    </source>
</evidence>
<dbReference type="RefSeq" id="WP_307252354.1">
    <property type="nucleotide sequence ID" value="NZ_JAUSTO010000002.1"/>
</dbReference>
<evidence type="ECO:0000256" key="6">
    <source>
        <dbReference type="ARBA" id="ARBA00023136"/>
    </source>
</evidence>
<organism evidence="9 10">
    <name type="scientific">Moryella indoligenes</name>
    <dbReference type="NCBI Taxonomy" id="371674"/>
    <lineage>
        <taxon>Bacteria</taxon>
        <taxon>Bacillati</taxon>
        <taxon>Bacillota</taxon>
        <taxon>Clostridia</taxon>
        <taxon>Lachnospirales</taxon>
        <taxon>Lachnospiraceae</taxon>
        <taxon>Moryella</taxon>
    </lineage>
</organism>
<feature type="transmembrane region" description="Helical" evidence="7">
    <location>
        <begin position="85"/>
        <end position="106"/>
    </location>
</feature>
<dbReference type="InterPro" id="IPR058533">
    <property type="entry name" value="Cation_efflux_TM"/>
</dbReference>
<keyword evidence="6 7" id="KW-0472">Membrane</keyword>
<dbReference type="PANTHER" id="PTHR43840">
    <property type="entry name" value="MITOCHONDRIAL METAL TRANSPORTER 1-RELATED"/>
    <property type="match status" value="1"/>
</dbReference>
<evidence type="ECO:0000256" key="5">
    <source>
        <dbReference type="ARBA" id="ARBA00022989"/>
    </source>
</evidence>
<comment type="similarity">
    <text evidence="2">Belongs to the cation diffusion facilitator (CDF) transporter (TC 2.A.4) family.</text>
</comment>
<dbReference type="InterPro" id="IPR002524">
    <property type="entry name" value="Cation_efflux"/>
</dbReference>
<reference evidence="9" key="1">
    <citation type="submission" date="2023-07" db="EMBL/GenBank/DDBJ databases">
        <title>Genomic Encyclopedia of Type Strains, Phase IV (KMG-IV): sequencing the most valuable type-strain genomes for metagenomic binning, comparative biology and taxonomic classification.</title>
        <authorList>
            <person name="Goeker M."/>
        </authorList>
    </citation>
    <scope>NUCLEOTIDE SEQUENCE</scope>
    <source>
        <strain evidence="9">DSM 19659</strain>
    </source>
</reference>
<evidence type="ECO:0000259" key="8">
    <source>
        <dbReference type="Pfam" id="PF01545"/>
    </source>
</evidence>
<feature type="transmembrane region" description="Helical" evidence="7">
    <location>
        <begin position="15"/>
        <end position="37"/>
    </location>
</feature>
<comment type="caution">
    <text evidence="9">The sequence shown here is derived from an EMBL/GenBank/DDBJ whole genome shotgun (WGS) entry which is preliminary data.</text>
</comment>
<protein>
    <submittedName>
        <fullName evidence="9">Cation diffusion facilitator family transporter</fullName>
    </submittedName>
</protein>
<comment type="subcellular location">
    <subcellularLocation>
        <location evidence="1">Membrane</location>
        <topology evidence="1">Multi-pass membrane protein</topology>
    </subcellularLocation>
</comment>
<sequence length="380" mass="41481">MEKDEWRGKTEREAVIIHTSMVGIAANILLALFKGLVGLASNSIAMVLDAVNNLSDVLSSIVTIVGARLAGRAPDKKHPLGHGRIEYLSAMIIAAIVLYAGITALVESVKSLIQPRQPAYTPLSLGVMTAAIAVKLLLGRYVKRQGKLAHSGALVASGSDASFDAVLSASVLGSALLYLGRGIQLDALVGIAISVFIIRAGYEMISESVDDILGVRVSAGLSRRIKELVGEDPEVLGVYDLLLNNYGPERYLGSLHVEVRDSMTACEIDTMARRIQQRVFEAQGVILTTVGIYAQNTGSDEAARLRTEISRRVMSHEGVLQLHGFYAELYEKIIKFDLIIDFDLKDGRTREELYQEIYEELQKAYPDYHITMTLDSDVSD</sequence>
<dbReference type="InterPro" id="IPR027469">
    <property type="entry name" value="Cation_efflux_TMD_sf"/>
</dbReference>
<feature type="domain" description="Cation efflux protein transmembrane" evidence="8">
    <location>
        <begin position="21"/>
        <end position="213"/>
    </location>
</feature>
<dbReference type="GO" id="GO:0008324">
    <property type="term" value="F:monoatomic cation transmembrane transporter activity"/>
    <property type="evidence" value="ECO:0007669"/>
    <property type="project" value="InterPro"/>
</dbReference>
<evidence type="ECO:0000256" key="4">
    <source>
        <dbReference type="ARBA" id="ARBA00022692"/>
    </source>
</evidence>
<dbReference type="Pfam" id="PF01545">
    <property type="entry name" value="Cation_efflux"/>
    <property type="match status" value="1"/>
</dbReference>
<keyword evidence="5 7" id="KW-1133">Transmembrane helix</keyword>
<dbReference type="SUPFAM" id="SSF160240">
    <property type="entry name" value="Cation efflux protein cytoplasmic domain-like"/>
    <property type="match status" value="1"/>
</dbReference>
<dbReference type="Gene3D" id="1.20.1510.10">
    <property type="entry name" value="Cation efflux protein transmembrane domain"/>
    <property type="match status" value="1"/>
</dbReference>
<proteinExistence type="inferred from homology"/>
<dbReference type="InterPro" id="IPR036837">
    <property type="entry name" value="Cation_efflux_CTD_sf"/>
</dbReference>
<dbReference type="SUPFAM" id="SSF161111">
    <property type="entry name" value="Cation efflux protein transmembrane domain-like"/>
    <property type="match status" value="1"/>
</dbReference>
<keyword evidence="3" id="KW-0813">Transport</keyword>
<dbReference type="PANTHER" id="PTHR43840:SF50">
    <property type="entry name" value="MANGANESE EFFLUX SYSTEM PROTEIN MNES"/>
    <property type="match status" value="1"/>
</dbReference>
<keyword evidence="4 7" id="KW-0812">Transmembrane</keyword>
<dbReference type="Gene3D" id="3.30.70.1350">
    <property type="entry name" value="Cation efflux protein, cytoplasmic domain"/>
    <property type="match status" value="1"/>
</dbReference>
<dbReference type="AlphaFoldDB" id="A0AAE3V982"/>
<dbReference type="InterPro" id="IPR050291">
    <property type="entry name" value="CDF_Transporter"/>
</dbReference>
<evidence type="ECO:0000256" key="2">
    <source>
        <dbReference type="ARBA" id="ARBA00008114"/>
    </source>
</evidence>